<name>A0AAW4YEJ7_9BACT</name>
<dbReference type="Proteomes" id="UP001200307">
    <property type="component" value="Unassembled WGS sequence"/>
</dbReference>
<feature type="domain" description="Thoeris anti-defense 2-like" evidence="1">
    <location>
        <begin position="71"/>
        <end position="155"/>
    </location>
</feature>
<protein>
    <submittedName>
        <fullName evidence="2">DUF2829 domain-containing protein</fullName>
    </submittedName>
</protein>
<proteinExistence type="predicted"/>
<dbReference type="Pfam" id="PF11195">
    <property type="entry name" value="Tad2-like"/>
    <property type="match status" value="1"/>
</dbReference>
<evidence type="ECO:0000313" key="3">
    <source>
        <dbReference type="Proteomes" id="UP001200307"/>
    </source>
</evidence>
<evidence type="ECO:0000313" key="2">
    <source>
        <dbReference type="EMBL" id="MCE4121627.1"/>
    </source>
</evidence>
<sequence>MCKNTSSKSMYIGTKIVKANPMTATEAQVLGVEIKPATVEKDGYLVEYKNGYKSWSPKSVFEEAYHELSVMNFGNAISVLKSGYPVRRANWSGNKFLYFVPSASYSAMTDIAKSIADEDGKVLYKPYIAIRCKDGCVGFYTPTQCDVLAEDWEVVEEKFYGK</sequence>
<comment type="caution">
    <text evidence="2">The sequence shown here is derived from an EMBL/GenBank/DDBJ whole genome shotgun (WGS) entry which is preliminary data.</text>
</comment>
<gene>
    <name evidence="2" type="ORF">LYY06_05005</name>
</gene>
<reference evidence="2" key="1">
    <citation type="submission" date="2021-12" db="EMBL/GenBank/DDBJ databases">
        <authorList>
            <person name="Lv X."/>
        </authorList>
    </citation>
    <scope>NUCLEOTIDE SEQUENCE</scope>
    <source>
        <strain evidence="2">HF2106</strain>
    </source>
</reference>
<dbReference type="AlphaFoldDB" id="A0AAW4YEJ7"/>
<dbReference type="RefSeq" id="WP_233338865.1">
    <property type="nucleotide sequence ID" value="NZ_JAJTVO010000006.1"/>
</dbReference>
<dbReference type="InterPro" id="IPR021361">
    <property type="entry name" value="Tad2-like_dom"/>
</dbReference>
<dbReference type="EMBL" id="JAJTVO010000006">
    <property type="protein sequence ID" value="MCE4121627.1"/>
    <property type="molecule type" value="Genomic_DNA"/>
</dbReference>
<organism evidence="2 3">
    <name type="scientific">Segatella copri</name>
    <dbReference type="NCBI Taxonomy" id="165179"/>
    <lineage>
        <taxon>Bacteria</taxon>
        <taxon>Pseudomonadati</taxon>
        <taxon>Bacteroidota</taxon>
        <taxon>Bacteroidia</taxon>
        <taxon>Bacteroidales</taxon>
        <taxon>Prevotellaceae</taxon>
        <taxon>Segatella</taxon>
    </lineage>
</organism>
<evidence type="ECO:0000259" key="1">
    <source>
        <dbReference type="Pfam" id="PF11195"/>
    </source>
</evidence>
<accession>A0AAW4YEJ7</accession>